<feature type="region of interest" description="Disordered" evidence="1">
    <location>
        <begin position="1"/>
        <end position="40"/>
    </location>
</feature>
<organism evidence="2 3">
    <name type="scientific">Candidatus Gottesmanbacteria bacterium GW2011_GWA2_42_18</name>
    <dbReference type="NCBI Taxonomy" id="1618442"/>
    <lineage>
        <taxon>Bacteria</taxon>
        <taxon>Candidatus Gottesmaniibacteriota</taxon>
    </lineage>
</organism>
<dbReference type="Proteomes" id="UP000034320">
    <property type="component" value="Unassembled WGS sequence"/>
</dbReference>
<dbReference type="AlphaFoldDB" id="A0A0G1CDW5"/>
<dbReference type="EMBL" id="LCDD01000002">
    <property type="protein sequence ID" value="KKS47838.1"/>
    <property type="molecule type" value="Genomic_DNA"/>
</dbReference>
<reference evidence="2 3" key="1">
    <citation type="journal article" date="2015" name="Nature">
        <title>rRNA introns, odd ribosomes, and small enigmatic genomes across a large radiation of phyla.</title>
        <authorList>
            <person name="Brown C.T."/>
            <person name="Hug L.A."/>
            <person name="Thomas B.C."/>
            <person name="Sharon I."/>
            <person name="Castelle C.J."/>
            <person name="Singh A."/>
            <person name="Wilkins M.J."/>
            <person name="Williams K.H."/>
            <person name="Banfield J.F."/>
        </authorList>
    </citation>
    <scope>NUCLEOTIDE SEQUENCE [LARGE SCALE GENOMIC DNA]</scope>
</reference>
<protein>
    <submittedName>
        <fullName evidence="2">Uncharacterized protein</fullName>
    </submittedName>
</protein>
<evidence type="ECO:0000313" key="3">
    <source>
        <dbReference type="Proteomes" id="UP000034320"/>
    </source>
</evidence>
<accession>A0A0G1CDW5</accession>
<evidence type="ECO:0000313" key="2">
    <source>
        <dbReference type="EMBL" id="KKS47838.1"/>
    </source>
</evidence>
<comment type="caution">
    <text evidence="2">The sequence shown here is derived from an EMBL/GenBank/DDBJ whole genome shotgun (WGS) entry which is preliminary data.</text>
</comment>
<gene>
    <name evidence="2" type="ORF">UV09_C0002G0016</name>
</gene>
<name>A0A0G1CDW5_9BACT</name>
<evidence type="ECO:0000256" key="1">
    <source>
        <dbReference type="SAM" id="MobiDB-lite"/>
    </source>
</evidence>
<sequence length="40" mass="4366">MPDILPQDRTARSDRLSETNRNSGNGMSNSNLFGQNAQGD</sequence>
<feature type="compositionally biased region" description="Basic and acidic residues" evidence="1">
    <location>
        <begin position="9"/>
        <end position="18"/>
    </location>
</feature>
<proteinExistence type="predicted"/>
<feature type="compositionally biased region" description="Low complexity" evidence="1">
    <location>
        <begin position="20"/>
        <end position="34"/>
    </location>
</feature>